<dbReference type="EMBL" id="AP024702">
    <property type="protein sequence ID" value="BCX46613.1"/>
    <property type="molecule type" value="Genomic_DNA"/>
</dbReference>
<name>A0ABN6H3U1_9BACT</name>
<gene>
    <name evidence="3" type="ORF">HAHE_05210</name>
</gene>
<evidence type="ECO:0000256" key="2">
    <source>
        <dbReference type="SAM" id="Phobius"/>
    </source>
</evidence>
<dbReference type="InterPro" id="IPR011990">
    <property type="entry name" value="TPR-like_helical_dom_sf"/>
</dbReference>
<feature type="region of interest" description="Disordered" evidence="1">
    <location>
        <begin position="214"/>
        <end position="312"/>
    </location>
</feature>
<keyword evidence="4" id="KW-1185">Reference proteome</keyword>
<accession>A0ABN6H3U1</accession>
<evidence type="ECO:0000313" key="3">
    <source>
        <dbReference type="EMBL" id="BCX46613.1"/>
    </source>
</evidence>
<proteinExistence type="predicted"/>
<organism evidence="3 4">
    <name type="scientific">Haloferula helveola</name>
    <dbReference type="NCBI Taxonomy" id="490095"/>
    <lineage>
        <taxon>Bacteria</taxon>
        <taxon>Pseudomonadati</taxon>
        <taxon>Verrucomicrobiota</taxon>
        <taxon>Verrucomicrobiia</taxon>
        <taxon>Verrucomicrobiales</taxon>
        <taxon>Verrucomicrobiaceae</taxon>
        <taxon>Haloferula</taxon>
    </lineage>
</organism>
<keyword evidence="2" id="KW-1133">Transmembrane helix</keyword>
<sequence length="312" mass="32259">MAEPTEQTPKPIAEISHAPSAFESFLDRNQKSMILLALVLALGGGVWVVMQGMKEGAHLDAGMALVDAEDLAAMQDVVKNHADTPSAPTAALLLSDLQWDEGQQSSSLETLREEIAANPDHPATAPARARLGARLLEQGETEAAKAAFQEILDRPAASYLAPYALTSLAEIARESGDIDGAKKLLAEATDNYPANPLGSNAGQAAQFVSFEMPEEIDPPAPEPDPTGPADTDPDMGDAGLPDPDLSTPIELDPANPLSGGGSNPLLDNLTGGAAGGEDEAMEPEETAPTDPPSDEDEAPADGTDDSAPAEGE</sequence>
<dbReference type="RefSeq" id="WP_338688361.1">
    <property type="nucleotide sequence ID" value="NZ_AP024702.1"/>
</dbReference>
<feature type="compositionally biased region" description="Acidic residues" evidence="1">
    <location>
        <begin position="276"/>
        <end position="304"/>
    </location>
</feature>
<feature type="transmembrane region" description="Helical" evidence="2">
    <location>
        <begin position="32"/>
        <end position="50"/>
    </location>
</feature>
<dbReference type="Proteomes" id="UP001374893">
    <property type="component" value="Chromosome"/>
</dbReference>
<keyword evidence="2" id="KW-0812">Transmembrane</keyword>
<dbReference type="Pfam" id="PF13432">
    <property type="entry name" value="TPR_16"/>
    <property type="match status" value="1"/>
</dbReference>
<evidence type="ECO:0000313" key="4">
    <source>
        <dbReference type="Proteomes" id="UP001374893"/>
    </source>
</evidence>
<keyword evidence="2" id="KW-0472">Membrane</keyword>
<dbReference type="Gene3D" id="1.25.40.10">
    <property type="entry name" value="Tetratricopeptide repeat domain"/>
    <property type="match status" value="1"/>
</dbReference>
<dbReference type="SUPFAM" id="SSF48452">
    <property type="entry name" value="TPR-like"/>
    <property type="match status" value="1"/>
</dbReference>
<reference evidence="3 4" key="1">
    <citation type="submission" date="2021-06" db="EMBL/GenBank/DDBJ databases">
        <title>Complete genome of Haloferula helveola possessing various polysaccharide degrading enzymes.</title>
        <authorList>
            <person name="Takami H."/>
            <person name="Huang C."/>
            <person name="Hamasaki K."/>
        </authorList>
    </citation>
    <scope>NUCLEOTIDE SEQUENCE [LARGE SCALE GENOMIC DNA]</scope>
    <source>
        <strain evidence="3 4">CN-1</strain>
    </source>
</reference>
<protein>
    <submittedName>
        <fullName evidence="3">Tetratricopeptide repeat-containing protein</fullName>
    </submittedName>
</protein>
<evidence type="ECO:0000256" key="1">
    <source>
        <dbReference type="SAM" id="MobiDB-lite"/>
    </source>
</evidence>